<dbReference type="PANTHER" id="PTHR22942">
    <property type="entry name" value="RECA/RAD51/RADA DNA STRAND-PAIRING FAMILY MEMBER"/>
    <property type="match status" value="1"/>
</dbReference>
<dbReference type="FunFam" id="1.10.150.20:FF:000126">
    <property type="entry name" value="DNA repair protein RAD51 homolog"/>
    <property type="match status" value="1"/>
</dbReference>
<dbReference type="SUPFAM" id="SSF47794">
    <property type="entry name" value="Rad51 N-terminal domain-like"/>
    <property type="match status" value="1"/>
</dbReference>
<dbReference type="PANTHER" id="PTHR22942:SF30">
    <property type="entry name" value="MEIOTIC RECOMBINATION PROTEIN DMC1_LIM15 HOMOLOG"/>
    <property type="match status" value="1"/>
</dbReference>
<dbReference type="InterPro" id="IPR016467">
    <property type="entry name" value="DNA_recomb/repair_RecA-like"/>
</dbReference>
<evidence type="ECO:0000256" key="2">
    <source>
        <dbReference type="ARBA" id="ARBA00022840"/>
    </source>
</evidence>
<dbReference type="GO" id="GO:0005524">
    <property type="term" value="F:ATP binding"/>
    <property type="evidence" value="ECO:0007669"/>
    <property type="project" value="UniProtKB-KW"/>
</dbReference>
<keyword evidence="8" id="KW-1185">Reference proteome</keyword>
<evidence type="ECO:0008006" key="9">
    <source>
        <dbReference type="Google" id="ProtNLM"/>
    </source>
</evidence>
<dbReference type="InterPro" id="IPR027417">
    <property type="entry name" value="P-loop_NTPase"/>
</dbReference>
<dbReference type="GO" id="GO:0000794">
    <property type="term" value="C:condensed nuclear chromosome"/>
    <property type="evidence" value="ECO:0007669"/>
    <property type="project" value="TreeGrafter"/>
</dbReference>
<dbReference type="InterPro" id="IPR010995">
    <property type="entry name" value="DNA_repair_Rad51/TF_NusA_a-hlx"/>
</dbReference>
<organism evidence="7 8">
    <name type="scientific">Symbiochloris irregularis</name>
    <dbReference type="NCBI Taxonomy" id="706552"/>
    <lineage>
        <taxon>Eukaryota</taxon>
        <taxon>Viridiplantae</taxon>
        <taxon>Chlorophyta</taxon>
        <taxon>core chlorophytes</taxon>
        <taxon>Trebouxiophyceae</taxon>
        <taxon>Trebouxiales</taxon>
        <taxon>Trebouxiaceae</taxon>
        <taxon>Symbiochloris</taxon>
    </lineage>
</organism>
<gene>
    <name evidence="7" type="ORF">WJX73_006517</name>
</gene>
<feature type="domain" description="RecA family profile 1" evidence="5">
    <location>
        <begin position="162"/>
        <end position="238"/>
    </location>
</feature>
<evidence type="ECO:0000256" key="4">
    <source>
        <dbReference type="RuleBase" id="RU003422"/>
    </source>
</evidence>
<feature type="domain" description="RecA family profile 2" evidence="6">
    <location>
        <begin position="245"/>
        <end position="305"/>
    </location>
</feature>
<dbReference type="GO" id="GO:0000730">
    <property type="term" value="P:DNA recombinase assembly"/>
    <property type="evidence" value="ECO:0007669"/>
    <property type="project" value="TreeGrafter"/>
</dbReference>
<evidence type="ECO:0000256" key="1">
    <source>
        <dbReference type="ARBA" id="ARBA00022741"/>
    </source>
</evidence>
<evidence type="ECO:0000313" key="8">
    <source>
        <dbReference type="Proteomes" id="UP001465755"/>
    </source>
</evidence>
<comment type="similarity">
    <text evidence="4">Belongs to the RecA family.</text>
</comment>
<dbReference type="Proteomes" id="UP001465755">
    <property type="component" value="Unassembled WGS sequence"/>
</dbReference>
<dbReference type="PIRSF" id="PIRSF005856">
    <property type="entry name" value="Rad51"/>
    <property type="match status" value="1"/>
</dbReference>
<sequence>MAAQQTREQQQQEEVEEELDEFVPIDKLQSLGINAGDIKKAKEGGFHTCQSMLMNPKKRLAEIKGLSEAKIEKLVEAARKMCPELGWSTAKQVDEQRSKDIVKLSLGADALNELLGGGIETKAITEMYGEYRQALCSAADRKDTDLPHTVRDISDASGDGRRAYTHEQQSELLVALAAMMSQEHFKLLIVDSIMALFRVDFSGRGELSERQQKLGLLMSRLKKIADEFNVAVVITNQVMSDPSGGAMFVADPKKAVGGHVLAHASTVRLSLRKGKAEQRLMKVVDAPNLPEAEASFQLQLDGVADYKG</sequence>
<keyword evidence="3" id="KW-0238">DNA-binding</keyword>
<comment type="caution">
    <text evidence="7">The sequence shown here is derived from an EMBL/GenBank/DDBJ whole genome shotgun (WGS) entry which is preliminary data.</text>
</comment>
<reference evidence="7 8" key="1">
    <citation type="journal article" date="2024" name="Nat. Commun.">
        <title>Phylogenomics reveals the evolutionary origins of lichenization in chlorophyte algae.</title>
        <authorList>
            <person name="Puginier C."/>
            <person name="Libourel C."/>
            <person name="Otte J."/>
            <person name="Skaloud P."/>
            <person name="Haon M."/>
            <person name="Grisel S."/>
            <person name="Petersen M."/>
            <person name="Berrin J.G."/>
            <person name="Delaux P.M."/>
            <person name="Dal Grande F."/>
            <person name="Keller J."/>
        </authorList>
    </citation>
    <scope>NUCLEOTIDE SEQUENCE [LARGE SCALE GENOMIC DNA]</scope>
    <source>
        <strain evidence="7 8">SAG 2036</strain>
    </source>
</reference>
<dbReference type="GO" id="GO:0140664">
    <property type="term" value="F:ATP-dependent DNA damage sensor activity"/>
    <property type="evidence" value="ECO:0007669"/>
    <property type="project" value="InterPro"/>
</dbReference>
<dbReference type="InterPro" id="IPR020587">
    <property type="entry name" value="RecA_monomer-monomer_interface"/>
</dbReference>
<dbReference type="InterPro" id="IPR013632">
    <property type="entry name" value="Rad51_C"/>
</dbReference>
<evidence type="ECO:0000313" key="7">
    <source>
        <dbReference type="EMBL" id="KAK9808541.1"/>
    </source>
</evidence>
<dbReference type="GO" id="GO:0070192">
    <property type="term" value="P:chromosome organization involved in meiotic cell cycle"/>
    <property type="evidence" value="ECO:0007669"/>
    <property type="project" value="TreeGrafter"/>
</dbReference>
<dbReference type="SUPFAM" id="SSF52540">
    <property type="entry name" value="P-loop containing nucleoside triphosphate hydrolases"/>
    <property type="match status" value="1"/>
</dbReference>
<keyword evidence="2 4" id="KW-0067">ATP-binding</keyword>
<proteinExistence type="inferred from homology"/>
<protein>
    <recommendedName>
        <fullName evidence="9">Meiotic recombination protein DMC1</fullName>
    </recommendedName>
</protein>
<dbReference type="GO" id="GO:0006312">
    <property type="term" value="P:mitotic recombination"/>
    <property type="evidence" value="ECO:0007669"/>
    <property type="project" value="TreeGrafter"/>
</dbReference>
<evidence type="ECO:0000259" key="5">
    <source>
        <dbReference type="PROSITE" id="PS50162"/>
    </source>
</evidence>
<dbReference type="GO" id="GO:0003690">
    <property type="term" value="F:double-stranded DNA binding"/>
    <property type="evidence" value="ECO:0007669"/>
    <property type="project" value="TreeGrafter"/>
</dbReference>
<dbReference type="AlphaFoldDB" id="A0AAW1P6T5"/>
<dbReference type="Gene3D" id="1.10.150.20">
    <property type="entry name" value="5' to 3' exonuclease, C-terminal subdomain"/>
    <property type="match status" value="1"/>
</dbReference>
<evidence type="ECO:0000259" key="6">
    <source>
        <dbReference type="PROSITE" id="PS50163"/>
    </source>
</evidence>
<dbReference type="GO" id="GO:0007131">
    <property type="term" value="P:reciprocal meiotic recombination"/>
    <property type="evidence" value="ECO:0007669"/>
    <property type="project" value="TreeGrafter"/>
</dbReference>
<name>A0AAW1P6T5_9CHLO</name>
<dbReference type="PROSITE" id="PS50163">
    <property type="entry name" value="RECA_3"/>
    <property type="match status" value="1"/>
</dbReference>
<dbReference type="EMBL" id="JALJOQ010000022">
    <property type="protein sequence ID" value="KAK9808541.1"/>
    <property type="molecule type" value="Genomic_DNA"/>
</dbReference>
<evidence type="ECO:0000256" key="3">
    <source>
        <dbReference type="ARBA" id="ARBA00023125"/>
    </source>
</evidence>
<dbReference type="Gene3D" id="3.40.50.300">
    <property type="entry name" value="P-loop containing nucleotide triphosphate hydrolases"/>
    <property type="match status" value="1"/>
</dbReference>
<dbReference type="GO" id="GO:0042148">
    <property type="term" value="P:DNA strand invasion"/>
    <property type="evidence" value="ECO:0007669"/>
    <property type="project" value="TreeGrafter"/>
</dbReference>
<dbReference type="PROSITE" id="PS50162">
    <property type="entry name" value="RECA_2"/>
    <property type="match status" value="1"/>
</dbReference>
<dbReference type="GO" id="GO:0003697">
    <property type="term" value="F:single-stranded DNA binding"/>
    <property type="evidence" value="ECO:0007669"/>
    <property type="project" value="TreeGrafter"/>
</dbReference>
<accession>A0AAW1P6T5</accession>
<dbReference type="GO" id="GO:0000150">
    <property type="term" value="F:DNA strand exchange activity"/>
    <property type="evidence" value="ECO:0007669"/>
    <property type="project" value="TreeGrafter"/>
</dbReference>
<dbReference type="InterPro" id="IPR020588">
    <property type="entry name" value="RecA_ATP-bd"/>
</dbReference>
<keyword evidence="1 4" id="KW-0547">Nucleotide-binding</keyword>
<dbReference type="Pfam" id="PF08423">
    <property type="entry name" value="Rad51"/>
    <property type="match status" value="2"/>
</dbReference>